<evidence type="ECO:0000256" key="1">
    <source>
        <dbReference type="ARBA" id="ARBA00004173"/>
    </source>
</evidence>
<dbReference type="Pfam" id="PF00444">
    <property type="entry name" value="Ribosomal_L36"/>
    <property type="match status" value="1"/>
</dbReference>
<sequence>MFPIIRNVINLVRRYPLAPLTSNYHIMSNPLQTTFLAPTTFNVTPSCGFKVRGKLRRRCKDCYFVRRQERLYVICETHPRHKQMSMIKDPKNTWILTHATQGKVRPW</sequence>
<comment type="caution">
    <text evidence="8">The sequence shown here is derived from an EMBL/GenBank/DDBJ whole genome shotgun (WGS) entry which is preliminary data.</text>
</comment>
<proteinExistence type="inferred from homology"/>
<evidence type="ECO:0000313" key="8">
    <source>
        <dbReference type="EMBL" id="KAJ3651416.1"/>
    </source>
</evidence>
<dbReference type="EMBL" id="JALNTZ010000005">
    <property type="protein sequence ID" value="KAJ3651416.1"/>
    <property type="molecule type" value="Genomic_DNA"/>
</dbReference>
<comment type="similarity">
    <text evidence="2 7">Belongs to the bacterial ribosomal protein bL36 family.</text>
</comment>
<dbReference type="GO" id="GO:0006412">
    <property type="term" value="P:translation"/>
    <property type="evidence" value="ECO:0007669"/>
    <property type="project" value="InterPro"/>
</dbReference>
<reference evidence="8" key="1">
    <citation type="journal article" date="2023" name="G3 (Bethesda)">
        <title>Whole genome assemblies of Zophobas morio and Tenebrio molitor.</title>
        <authorList>
            <person name="Kaur S."/>
            <person name="Stinson S.A."/>
            <person name="diCenzo G.C."/>
        </authorList>
    </citation>
    <scope>NUCLEOTIDE SEQUENCE</scope>
    <source>
        <strain evidence="8">QUZm001</strain>
    </source>
</reference>
<keyword evidence="6 7" id="KW-0687">Ribonucleoprotein</keyword>
<dbReference type="Proteomes" id="UP001168821">
    <property type="component" value="Unassembled WGS sequence"/>
</dbReference>
<accession>A0AA38IBF5</accession>
<dbReference type="NCBIfam" id="TIGR01022">
    <property type="entry name" value="rpmJ_bact"/>
    <property type="match status" value="1"/>
</dbReference>
<protein>
    <recommendedName>
        <fullName evidence="7">Ribosomal protein</fullName>
    </recommendedName>
</protein>
<dbReference type="AlphaFoldDB" id="A0AA38IBF5"/>
<evidence type="ECO:0000256" key="5">
    <source>
        <dbReference type="ARBA" id="ARBA00023128"/>
    </source>
</evidence>
<dbReference type="HAMAP" id="MF_00251">
    <property type="entry name" value="Ribosomal_bL36"/>
    <property type="match status" value="1"/>
</dbReference>
<dbReference type="GO" id="GO:0005762">
    <property type="term" value="C:mitochondrial large ribosomal subunit"/>
    <property type="evidence" value="ECO:0007669"/>
    <property type="project" value="TreeGrafter"/>
</dbReference>
<organism evidence="8 9">
    <name type="scientific">Zophobas morio</name>
    <dbReference type="NCBI Taxonomy" id="2755281"/>
    <lineage>
        <taxon>Eukaryota</taxon>
        <taxon>Metazoa</taxon>
        <taxon>Ecdysozoa</taxon>
        <taxon>Arthropoda</taxon>
        <taxon>Hexapoda</taxon>
        <taxon>Insecta</taxon>
        <taxon>Pterygota</taxon>
        <taxon>Neoptera</taxon>
        <taxon>Endopterygota</taxon>
        <taxon>Coleoptera</taxon>
        <taxon>Polyphaga</taxon>
        <taxon>Cucujiformia</taxon>
        <taxon>Tenebrionidae</taxon>
        <taxon>Zophobas</taxon>
    </lineage>
</organism>
<name>A0AA38IBF5_9CUCU</name>
<dbReference type="PANTHER" id="PTHR46909">
    <property type="entry name" value="39S RIBOSOMAL PROTEIN L36, MITOCHONDRIAL"/>
    <property type="match status" value="1"/>
</dbReference>
<dbReference type="PANTHER" id="PTHR46909:SF1">
    <property type="entry name" value="LARGE RIBOSOMAL SUBUNIT PROTEIN BL36M"/>
    <property type="match status" value="1"/>
</dbReference>
<evidence type="ECO:0000313" key="9">
    <source>
        <dbReference type="Proteomes" id="UP001168821"/>
    </source>
</evidence>
<keyword evidence="5" id="KW-0496">Mitochondrion</keyword>
<keyword evidence="4 7" id="KW-0689">Ribosomal protein</keyword>
<dbReference type="GO" id="GO:0003735">
    <property type="term" value="F:structural constituent of ribosome"/>
    <property type="evidence" value="ECO:0007669"/>
    <property type="project" value="InterPro"/>
</dbReference>
<dbReference type="InterPro" id="IPR052143">
    <property type="entry name" value="Mitoribosomal_bL36m"/>
</dbReference>
<evidence type="ECO:0000256" key="2">
    <source>
        <dbReference type="ARBA" id="ARBA00007645"/>
    </source>
</evidence>
<dbReference type="InterPro" id="IPR035977">
    <property type="entry name" value="Ribosomal_bL36_sp"/>
</dbReference>
<keyword evidence="3" id="KW-0809">Transit peptide</keyword>
<gene>
    <name evidence="8" type="ORF">Zmor_017460</name>
</gene>
<dbReference type="InterPro" id="IPR000473">
    <property type="entry name" value="Ribosomal_bL36"/>
</dbReference>
<keyword evidence="9" id="KW-1185">Reference proteome</keyword>
<comment type="subcellular location">
    <subcellularLocation>
        <location evidence="1">Mitochondrion</location>
    </subcellularLocation>
</comment>
<evidence type="ECO:0000256" key="6">
    <source>
        <dbReference type="ARBA" id="ARBA00023274"/>
    </source>
</evidence>
<evidence type="ECO:0000256" key="3">
    <source>
        <dbReference type="ARBA" id="ARBA00022946"/>
    </source>
</evidence>
<dbReference type="SUPFAM" id="SSF57840">
    <property type="entry name" value="Ribosomal protein L36"/>
    <property type="match status" value="1"/>
</dbReference>
<evidence type="ECO:0000256" key="4">
    <source>
        <dbReference type="ARBA" id="ARBA00022980"/>
    </source>
</evidence>
<evidence type="ECO:0000256" key="7">
    <source>
        <dbReference type="RuleBase" id="RU000570"/>
    </source>
</evidence>